<evidence type="ECO:0000313" key="2">
    <source>
        <dbReference type="EMBL" id="GAA3627392.1"/>
    </source>
</evidence>
<keyword evidence="3" id="KW-1185">Reference proteome</keyword>
<gene>
    <name evidence="2" type="ORF">GCM10022223_50850</name>
</gene>
<name>A0ABP7A900_9ACTN</name>
<protein>
    <recommendedName>
        <fullName evidence="4">Helix-turn-helix protein</fullName>
    </recommendedName>
</protein>
<accession>A0ABP7A900</accession>
<dbReference type="Pfam" id="PF13560">
    <property type="entry name" value="HTH_31"/>
    <property type="match status" value="1"/>
</dbReference>
<comment type="caution">
    <text evidence="2">The sequence shown here is derived from an EMBL/GenBank/DDBJ whole genome shotgun (WGS) entry which is preliminary data.</text>
</comment>
<evidence type="ECO:0000256" key="1">
    <source>
        <dbReference type="SAM" id="MobiDB-lite"/>
    </source>
</evidence>
<proteinExistence type="predicted"/>
<reference evidence="3" key="1">
    <citation type="journal article" date="2019" name="Int. J. Syst. Evol. Microbiol.">
        <title>The Global Catalogue of Microorganisms (GCM) 10K type strain sequencing project: providing services to taxonomists for standard genome sequencing and annotation.</title>
        <authorList>
            <consortium name="The Broad Institute Genomics Platform"/>
            <consortium name="The Broad Institute Genome Sequencing Center for Infectious Disease"/>
            <person name="Wu L."/>
            <person name="Ma J."/>
        </authorList>
    </citation>
    <scope>NUCLEOTIDE SEQUENCE [LARGE SCALE GENOMIC DNA]</scope>
    <source>
        <strain evidence="3">JCM 16902</strain>
    </source>
</reference>
<dbReference type="EMBL" id="BAAAZO010000010">
    <property type="protein sequence ID" value="GAA3627392.1"/>
    <property type="molecule type" value="Genomic_DNA"/>
</dbReference>
<sequence>MPDSHHSPDMPEPGRPVRDPGAATTSDEFVRALASLRVAAGESYRTLQNRTGIPLSTLNDTLAGRRKPRNPVIRQIVTAYAADEAQAARWLEVWSALVVGESAPDDPPTLPSGGLPMPPVAGGAARQALADDAHAAALAVPPVPRASRTGIVAAVATLIVVLVAGLTWQIRLTGDEPGAEALTGPVAGGEAVAAFGAGTEITVFNVEKPCQDQQIRECSLSLSRSPWNPRSEQNVAGRVFHEDTLLTDCVIADGRRIEDETGVSTHRWYHVKVPDSGVIGWLPAVRTRTEEPIPPCLRPQPSPSAP</sequence>
<organism evidence="2 3">
    <name type="scientific">Kineosporia mesophila</name>
    <dbReference type="NCBI Taxonomy" id="566012"/>
    <lineage>
        <taxon>Bacteria</taxon>
        <taxon>Bacillati</taxon>
        <taxon>Actinomycetota</taxon>
        <taxon>Actinomycetes</taxon>
        <taxon>Kineosporiales</taxon>
        <taxon>Kineosporiaceae</taxon>
        <taxon>Kineosporia</taxon>
    </lineage>
</organism>
<feature type="region of interest" description="Disordered" evidence="1">
    <location>
        <begin position="1"/>
        <end position="25"/>
    </location>
</feature>
<evidence type="ECO:0008006" key="4">
    <source>
        <dbReference type="Google" id="ProtNLM"/>
    </source>
</evidence>
<dbReference type="RefSeq" id="WP_231489388.1">
    <property type="nucleotide sequence ID" value="NZ_BAAAZO010000010.1"/>
</dbReference>
<dbReference type="Proteomes" id="UP001501074">
    <property type="component" value="Unassembled WGS sequence"/>
</dbReference>
<evidence type="ECO:0000313" key="3">
    <source>
        <dbReference type="Proteomes" id="UP001501074"/>
    </source>
</evidence>